<keyword evidence="1 3" id="KW-0853">WD repeat</keyword>
<gene>
    <name evidence="6" type="ORF">EBH_0044730</name>
</gene>
<accession>U6LN82</accession>
<dbReference type="Pfam" id="PF00400">
    <property type="entry name" value="WD40"/>
    <property type="match status" value="1"/>
</dbReference>
<dbReference type="PANTHER" id="PTHR22847">
    <property type="entry name" value="WD40 REPEAT PROTEIN"/>
    <property type="match status" value="1"/>
</dbReference>
<dbReference type="EMBL" id="HG713017">
    <property type="protein sequence ID" value="CDJ51807.1"/>
    <property type="molecule type" value="Genomic_DNA"/>
</dbReference>
<dbReference type="VEuPathDB" id="ToxoDB:EBH_0044730"/>
<evidence type="ECO:0000256" key="1">
    <source>
        <dbReference type="ARBA" id="ARBA00022574"/>
    </source>
</evidence>
<feature type="coiled-coil region" evidence="4">
    <location>
        <begin position="130"/>
        <end position="210"/>
    </location>
</feature>
<dbReference type="AlphaFoldDB" id="U6LN82"/>
<dbReference type="PROSITE" id="PS50294">
    <property type="entry name" value="WD_REPEATS_REGION"/>
    <property type="match status" value="1"/>
</dbReference>
<dbReference type="SUPFAM" id="SSF50978">
    <property type="entry name" value="WD40 repeat-like"/>
    <property type="match status" value="1"/>
</dbReference>
<dbReference type="SMART" id="SM00320">
    <property type="entry name" value="WD40"/>
    <property type="match status" value="5"/>
</dbReference>
<reference evidence="6" key="2">
    <citation type="submission" date="2013-10" db="EMBL/GenBank/DDBJ databases">
        <authorList>
            <person name="Aslett M."/>
        </authorList>
    </citation>
    <scope>NUCLEOTIDE SEQUENCE [LARGE SCALE GENOMIC DNA]</scope>
    <source>
        <strain evidence="6">Houghton</strain>
    </source>
</reference>
<evidence type="ECO:0000256" key="4">
    <source>
        <dbReference type="SAM" id="Coils"/>
    </source>
</evidence>
<dbReference type="InterPro" id="IPR036322">
    <property type="entry name" value="WD40_repeat_dom_sf"/>
</dbReference>
<evidence type="ECO:0000256" key="3">
    <source>
        <dbReference type="PROSITE-ProRule" id="PRU00221"/>
    </source>
</evidence>
<protein>
    <submittedName>
        <fullName evidence="6">WD-repeat protein, putative</fullName>
    </submittedName>
</protein>
<reference evidence="6" key="1">
    <citation type="submission" date="2013-10" db="EMBL/GenBank/DDBJ databases">
        <title>Genomic analysis of the causative agents of coccidiosis in chickens.</title>
        <authorList>
            <person name="Reid A.J."/>
            <person name="Blake D."/>
            <person name="Billington K."/>
            <person name="Browne H."/>
            <person name="Dunn M."/>
            <person name="Hung S."/>
            <person name="Kawahara F."/>
            <person name="Miranda-Saavedra D."/>
            <person name="Mourier T."/>
            <person name="Nagra H."/>
            <person name="Otto T.D."/>
            <person name="Rawlings N."/>
            <person name="Sanchez A."/>
            <person name="Sanders M."/>
            <person name="Subramaniam C."/>
            <person name="Tay Y."/>
            <person name="Dear P."/>
            <person name="Doerig C."/>
            <person name="Gruber A."/>
            <person name="Parkinson J."/>
            <person name="Shirley M."/>
            <person name="Wan K.L."/>
            <person name="Berriman M."/>
            <person name="Tomley F."/>
            <person name="Pain A."/>
        </authorList>
    </citation>
    <scope>NUCLEOTIDE SEQUENCE [LARGE SCALE GENOMIC DNA]</scope>
    <source>
        <strain evidence="6">Houghton</strain>
    </source>
</reference>
<evidence type="ECO:0000313" key="7">
    <source>
        <dbReference type="Proteomes" id="UP000030750"/>
    </source>
</evidence>
<dbReference type="OrthoDB" id="347891at2759"/>
<dbReference type="InterPro" id="IPR001680">
    <property type="entry name" value="WD40_rpt"/>
</dbReference>
<evidence type="ECO:0000256" key="5">
    <source>
        <dbReference type="SAM" id="MobiDB-lite"/>
    </source>
</evidence>
<evidence type="ECO:0000256" key="2">
    <source>
        <dbReference type="ARBA" id="ARBA00022737"/>
    </source>
</evidence>
<evidence type="ECO:0000313" key="6">
    <source>
        <dbReference type="EMBL" id="CDJ51807.1"/>
    </source>
</evidence>
<dbReference type="PROSITE" id="PS50082">
    <property type="entry name" value="WD_REPEATS_2"/>
    <property type="match status" value="1"/>
</dbReference>
<feature type="region of interest" description="Disordered" evidence="5">
    <location>
        <begin position="337"/>
        <end position="362"/>
    </location>
</feature>
<dbReference type="Gene3D" id="2.130.10.10">
    <property type="entry name" value="YVTN repeat-like/Quinoprotein amine dehydrogenase"/>
    <property type="match status" value="2"/>
</dbReference>
<feature type="repeat" description="WD" evidence="3">
    <location>
        <begin position="723"/>
        <end position="755"/>
    </location>
</feature>
<keyword evidence="4" id="KW-0175">Coiled coil</keyword>
<proteinExistence type="predicted"/>
<name>U6LN82_9EIME</name>
<dbReference type="PANTHER" id="PTHR22847:SF626">
    <property type="entry name" value="WD REPEAT-CONTAINING PROTEIN 38"/>
    <property type="match status" value="1"/>
</dbReference>
<dbReference type="InterPro" id="IPR015943">
    <property type="entry name" value="WD40/YVTN_repeat-like_dom_sf"/>
</dbReference>
<organism evidence="6 7">
    <name type="scientific">Eimeria brunetti</name>
    <dbReference type="NCBI Taxonomy" id="51314"/>
    <lineage>
        <taxon>Eukaryota</taxon>
        <taxon>Sar</taxon>
        <taxon>Alveolata</taxon>
        <taxon>Apicomplexa</taxon>
        <taxon>Conoidasida</taxon>
        <taxon>Coccidia</taxon>
        <taxon>Eucoccidiorida</taxon>
        <taxon>Eimeriorina</taxon>
        <taxon>Eimeriidae</taxon>
        <taxon>Eimeria</taxon>
    </lineage>
</organism>
<keyword evidence="2" id="KW-0677">Repeat</keyword>
<dbReference type="Proteomes" id="UP000030750">
    <property type="component" value="Unassembled WGS sequence"/>
</dbReference>
<sequence length="755" mass="79673">MAMRQIAADKAGAEAPNEAAAAAAADTQRGSKAAAAHVAASRGLPLWRQVFLRRARIKHLLQHEWFADVCTAHAAALEENRRLLANHASILAVRSAAAAQEGVAAAAAAAAGTGSPSTDQRVMVESAQDAAALKQQVRTIQAAAAAAQRQHEKHRRHLETELLVLQQQVQQQQQALADKDRELLQHQRLLREKEEEVSEKEAQAAATRRTCLLLVQQQQQQQLAVQRAQQEVAAKALETEGYLRELLRYKQAEAASLELLQQQMHSAQPGSCDSSNATSTPAAAPIRDVGAEAATACIRQQNQGTAEAVRAVVAAHAAAAPAPAAARAAAAAAPETNVIPGESSSSSNEGRIGTVGKSRPPTRLVQSTRMHNGAALCCSCRAATSAGDAAAAELLISGGADGTLAVRSTAAGRTPFSFVPSPLQAACTAVDLLLQQQPCAQGQPQEQRQQEALALVGCVDAALYVTQLPRGKVVETLKGHVGSVIACGFIQQQRSTGAATAATSTAPAAAWSVANDRSVRLWDVHRSACTRTAVFLSRPTAAAGAERGLLLVGHRNGTLGVFSPFNPSSGRSKGSSSTWVPDIVSPAMHNAEAIVGVAISNDGHSVCTLGEDKTLQLLDLRMLLQHRPEQQAVLTHPLLRRNTVVASPCFSPCGRMLAAATGSHLLLWDLQKRTGERIPQARDAADDMLRSRSTGLDRVGENLSALRLQQLQQEEDEVLLSVLHCAAGEICCLAWGTSSSRLFAGCRDGTVVAWE</sequence>
<keyword evidence="7" id="KW-1185">Reference proteome</keyword>